<evidence type="ECO:0000313" key="2">
    <source>
        <dbReference type="EMBL" id="SMR62415.1"/>
    </source>
</evidence>
<dbReference type="AlphaFoldDB" id="A0A2H1H996"/>
<sequence length="252" mass="27711">MTHCAASPTATAKEWPAFDARNYAENDDCDDNVELELWQRGDEEDEEEDDNEALNGDADLEEDNADVDAEGDAPPVMEKTKAAAKRNAAAQASEDRGGGHDKELIAMEATKEPPTRTVHEFAASGAQPLSTPLRYLTATTSIGLPGGPAREAARMISVLDALKDTPDIFGVTHMGSEATFSAPEARHAKMAIYKRPSEGRRVMGVLAASWKREGSQANVIRSRESSRGQKFLAIHRKRIHSLVQRRWRRFLL</sequence>
<feature type="region of interest" description="Disordered" evidence="1">
    <location>
        <begin position="23"/>
        <end position="101"/>
    </location>
</feature>
<feature type="compositionally biased region" description="Acidic residues" evidence="1">
    <location>
        <begin position="25"/>
        <end position="34"/>
    </location>
</feature>
<evidence type="ECO:0000313" key="3">
    <source>
        <dbReference type="Proteomes" id="UP000245764"/>
    </source>
</evidence>
<name>A0A2H1H996_ZYMTR</name>
<protein>
    <submittedName>
        <fullName evidence="2">Uncharacterized protein</fullName>
    </submittedName>
</protein>
<dbReference type="EMBL" id="LT854268">
    <property type="protein sequence ID" value="SMR62415.1"/>
    <property type="molecule type" value="Genomic_DNA"/>
</dbReference>
<accession>A0A2H1H996</accession>
<dbReference type="Proteomes" id="UP000245764">
    <property type="component" value="Chromosome 16"/>
</dbReference>
<reference evidence="3" key="1">
    <citation type="submission" date="2017-05" db="EMBL/GenBank/DDBJ databases">
        <authorList>
            <person name="Song R."/>
            <person name="Chenine A.L."/>
            <person name="Ruprecht R.M."/>
        </authorList>
    </citation>
    <scope>NUCLEOTIDE SEQUENCE [LARGE SCALE GENOMIC DNA]</scope>
</reference>
<feature type="compositionally biased region" description="Acidic residues" evidence="1">
    <location>
        <begin position="42"/>
        <end position="71"/>
    </location>
</feature>
<organism evidence="2 3">
    <name type="scientific">Zymoseptoria tritici ST99CH_1E4</name>
    <dbReference type="NCBI Taxonomy" id="1276532"/>
    <lineage>
        <taxon>Eukaryota</taxon>
        <taxon>Fungi</taxon>
        <taxon>Dikarya</taxon>
        <taxon>Ascomycota</taxon>
        <taxon>Pezizomycotina</taxon>
        <taxon>Dothideomycetes</taxon>
        <taxon>Dothideomycetidae</taxon>
        <taxon>Mycosphaerellales</taxon>
        <taxon>Mycosphaerellaceae</taxon>
        <taxon>Zymoseptoria</taxon>
    </lineage>
</organism>
<gene>
    <name evidence="2" type="ORF">ZT1E4_G11729</name>
</gene>
<proteinExistence type="predicted"/>
<evidence type="ECO:0000256" key="1">
    <source>
        <dbReference type="SAM" id="MobiDB-lite"/>
    </source>
</evidence>